<dbReference type="SUPFAM" id="SSF51445">
    <property type="entry name" value="(Trans)glycosidases"/>
    <property type="match status" value="1"/>
</dbReference>
<evidence type="ECO:0000259" key="3">
    <source>
        <dbReference type="Pfam" id="PF01055"/>
    </source>
</evidence>
<dbReference type="AlphaFoldDB" id="A0A914EFC2"/>
<dbReference type="Proteomes" id="UP000887540">
    <property type="component" value="Unplaced"/>
</dbReference>
<dbReference type="GO" id="GO:0004558">
    <property type="term" value="F:alpha-1,4-glucosidase activity"/>
    <property type="evidence" value="ECO:0007669"/>
    <property type="project" value="TreeGrafter"/>
</dbReference>
<dbReference type="Pfam" id="PF01055">
    <property type="entry name" value="Glyco_hydro_31_2nd"/>
    <property type="match status" value="1"/>
</dbReference>
<dbReference type="GO" id="GO:0005975">
    <property type="term" value="P:carbohydrate metabolic process"/>
    <property type="evidence" value="ECO:0007669"/>
    <property type="project" value="InterPro"/>
</dbReference>
<comment type="similarity">
    <text evidence="1 2">Belongs to the glycosyl hydrolase 31 family.</text>
</comment>
<dbReference type="Gene3D" id="3.20.20.80">
    <property type="entry name" value="Glycosidases"/>
    <property type="match status" value="1"/>
</dbReference>
<evidence type="ECO:0000256" key="1">
    <source>
        <dbReference type="ARBA" id="ARBA00007806"/>
    </source>
</evidence>
<dbReference type="SUPFAM" id="SSF74650">
    <property type="entry name" value="Galactose mutarotase-like"/>
    <property type="match status" value="1"/>
</dbReference>
<dbReference type="InterPro" id="IPR000322">
    <property type="entry name" value="Glyco_hydro_31_TIM"/>
</dbReference>
<name>A0A914EFC2_9BILA</name>
<dbReference type="PANTHER" id="PTHR22762">
    <property type="entry name" value="ALPHA-GLUCOSIDASE"/>
    <property type="match status" value="1"/>
</dbReference>
<dbReference type="CDD" id="cd14752">
    <property type="entry name" value="GH31_N"/>
    <property type="match status" value="1"/>
</dbReference>
<evidence type="ECO:0000256" key="2">
    <source>
        <dbReference type="RuleBase" id="RU361185"/>
    </source>
</evidence>
<keyword evidence="2" id="KW-0378">Hydrolase</keyword>
<dbReference type="Gene3D" id="2.60.40.1760">
    <property type="entry name" value="glycosyl hydrolase (family 31)"/>
    <property type="match status" value="1"/>
</dbReference>
<keyword evidence="4" id="KW-1185">Reference proteome</keyword>
<proteinExistence type="inferred from homology"/>
<dbReference type="InterPro" id="IPR011013">
    <property type="entry name" value="Gal_mutarotase_sf_dom"/>
</dbReference>
<protein>
    <submittedName>
        <fullName evidence="5">Glycosyl hydrolase, family 31</fullName>
    </submittedName>
</protein>
<dbReference type="InterPro" id="IPR017853">
    <property type="entry name" value="GH"/>
</dbReference>
<accession>A0A914EFC2</accession>
<dbReference type="GO" id="GO:0030246">
    <property type="term" value="F:carbohydrate binding"/>
    <property type="evidence" value="ECO:0007669"/>
    <property type="project" value="InterPro"/>
</dbReference>
<dbReference type="WBParaSite" id="ACRNAN_scaffold738.g20877.t1">
    <property type="protein sequence ID" value="ACRNAN_scaffold738.g20877.t1"/>
    <property type="gene ID" value="ACRNAN_scaffold738.g20877"/>
</dbReference>
<keyword evidence="2" id="KW-0326">Glycosidase</keyword>
<dbReference type="PANTHER" id="PTHR22762:SF94">
    <property type="entry name" value="P-TYPE DOMAIN-CONTAINING PROTEIN"/>
    <property type="match status" value="1"/>
</dbReference>
<feature type="domain" description="Glycoside hydrolase family 31 TIM barrel" evidence="3">
    <location>
        <begin position="128"/>
        <end position="421"/>
    </location>
</feature>
<reference evidence="5" key="1">
    <citation type="submission" date="2022-11" db="UniProtKB">
        <authorList>
            <consortium name="WormBaseParasite"/>
        </authorList>
    </citation>
    <scope>IDENTIFICATION</scope>
</reference>
<organism evidence="4 5">
    <name type="scientific">Acrobeloides nanus</name>
    <dbReference type="NCBI Taxonomy" id="290746"/>
    <lineage>
        <taxon>Eukaryota</taxon>
        <taxon>Metazoa</taxon>
        <taxon>Ecdysozoa</taxon>
        <taxon>Nematoda</taxon>
        <taxon>Chromadorea</taxon>
        <taxon>Rhabditida</taxon>
        <taxon>Tylenchina</taxon>
        <taxon>Cephalobomorpha</taxon>
        <taxon>Cephaloboidea</taxon>
        <taxon>Cephalobidae</taxon>
        <taxon>Acrobeloides</taxon>
    </lineage>
</organism>
<evidence type="ECO:0000313" key="5">
    <source>
        <dbReference type="WBParaSite" id="ACRNAN_scaffold738.g20877.t1"/>
    </source>
</evidence>
<sequence>MAYEESNSVSTLTYPTPSLTKFRRIKLANLIFRLSYDLGPGPTFLETTANQESKNVPNLGVHPFYLCIEKDGKAHGVFFFNSNAQEVTLGPAPHLVYRTIGGQLEFFYFPGPTPEDVIRQYQEVIGKPMLPAYWALGYQLSQWGYKKLDTMKEVVQRTQDAGVPFDVITADIDYMYHNEDFSYDFTKWKGFPEYAQKLKNQGLHLNLIMDPGIEPTKKSWLQAKQIGASFIEWPNYYLVPKEIQNKYPMANETKVMFGVAWPDSHIAWPDFFDSSRKTETWWTEQFIKFQKMIPYDGVWIDLNEPSSFSTNEDDPWYIHKPEYFPIPHKLSPLICPLEGKFSNLESPPYPTVNVIWWDKDKPYETPVKNFLSTKTVCMVGVVNNGQYSMYDTHSLYGLVQSIASYEALKKATGKRGVVVSR</sequence>
<evidence type="ECO:0000313" key="4">
    <source>
        <dbReference type="Proteomes" id="UP000887540"/>
    </source>
</evidence>